<dbReference type="Proteomes" id="UP000031366">
    <property type="component" value="Unassembled WGS sequence"/>
</dbReference>
<sequence>MNDFYYKLWNDYQGSYAISPREAVQIALQYIPYQLVEIGLGAENEILIYKVTVRTPIGMYEVKVDTRTGEVLGISRKSE</sequence>
<dbReference type="Gene3D" id="3.10.450.40">
    <property type="match status" value="1"/>
</dbReference>
<dbReference type="EMBL" id="AYSO01000015">
    <property type="protein sequence ID" value="KIE47014.1"/>
    <property type="molecule type" value="Genomic_DNA"/>
</dbReference>
<dbReference type="InterPro" id="IPR025711">
    <property type="entry name" value="PepSY"/>
</dbReference>
<protein>
    <submittedName>
        <fullName evidence="2">Peptidase propeptide and YPEB domain protein</fullName>
    </submittedName>
</protein>
<proteinExistence type="predicted"/>
<reference evidence="2 3" key="1">
    <citation type="journal article" date="2015" name="Infect. Genet. Evol.">
        <title>Genomic sequences of six botulinum neurotoxin-producing strains representing three clostridial species illustrate the mobility and diversity of botulinum neurotoxin genes.</title>
        <authorList>
            <person name="Smith T.J."/>
            <person name="Hill K.K."/>
            <person name="Xie G."/>
            <person name="Foley B.T."/>
            <person name="Williamson C.H."/>
            <person name="Foster J.T."/>
            <person name="Johnson S.L."/>
            <person name="Chertkov O."/>
            <person name="Teshima H."/>
            <person name="Gibbons H.S."/>
            <person name="Johnsky L.A."/>
            <person name="Karavis M.A."/>
            <person name="Smith L.A."/>
        </authorList>
    </citation>
    <scope>NUCLEOTIDE SEQUENCE [LARGE SCALE GENOMIC DNA]</scope>
    <source>
        <strain evidence="2 3">CDC 2741</strain>
    </source>
</reference>
<keyword evidence="3" id="KW-1185">Reference proteome</keyword>
<dbReference type="OrthoDB" id="1919149at2"/>
<feature type="domain" description="PepSY" evidence="1">
    <location>
        <begin position="17"/>
        <end position="74"/>
    </location>
</feature>
<evidence type="ECO:0000313" key="2">
    <source>
        <dbReference type="EMBL" id="KIE47014.1"/>
    </source>
</evidence>
<dbReference type="RefSeq" id="WP_039631768.1">
    <property type="nucleotide sequence ID" value="NZ_AYSO01000015.1"/>
</dbReference>
<evidence type="ECO:0000259" key="1">
    <source>
        <dbReference type="Pfam" id="PF03413"/>
    </source>
</evidence>
<accession>A0A0C1U2D8</accession>
<dbReference type="AlphaFoldDB" id="A0A0C1U2D8"/>
<organism evidence="2 3">
    <name type="scientific">Clostridium argentinense CDC 2741</name>
    <dbReference type="NCBI Taxonomy" id="1418104"/>
    <lineage>
        <taxon>Bacteria</taxon>
        <taxon>Bacillati</taxon>
        <taxon>Bacillota</taxon>
        <taxon>Clostridia</taxon>
        <taxon>Eubacteriales</taxon>
        <taxon>Clostridiaceae</taxon>
        <taxon>Clostridium</taxon>
    </lineage>
</organism>
<name>A0A0C1U2D8_9CLOT</name>
<comment type="caution">
    <text evidence="2">The sequence shown here is derived from an EMBL/GenBank/DDBJ whole genome shotgun (WGS) entry which is preliminary data.</text>
</comment>
<gene>
    <name evidence="2" type="ORF">U732_1040</name>
</gene>
<evidence type="ECO:0000313" key="3">
    <source>
        <dbReference type="Proteomes" id="UP000031366"/>
    </source>
</evidence>
<dbReference type="Pfam" id="PF03413">
    <property type="entry name" value="PepSY"/>
    <property type="match status" value="1"/>
</dbReference>